<evidence type="ECO:0000256" key="1">
    <source>
        <dbReference type="ARBA" id="ARBA00023015"/>
    </source>
</evidence>
<keyword evidence="1" id="KW-0805">Transcription regulation</keyword>
<organism evidence="6 7">
    <name type="scientific">Streptomyces milbemycinicus</name>
    <dbReference type="NCBI Taxonomy" id="476552"/>
    <lineage>
        <taxon>Bacteria</taxon>
        <taxon>Bacillati</taxon>
        <taxon>Actinomycetota</taxon>
        <taxon>Actinomycetes</taxon>
        <taxon>Kitasatosporales</taxon>
        <taxon>Streptomycetaceae</taxon>
        <taxon>Streptomyces</taxon>
    </lineage>
</organism>
<dbReference type="PROSITE" id="PS50977">
    <property type="entry name" value="HTH_TETR_2"/>
    <property type="match status" value="1"/>
</dbReference>
<feature type="domain" description="HTH tetR-type" evidence="5">
    <location>
        <begin position="6"/>
        <end position="66"/>
    </location>
</feature>
<dbReference type="InterPro" id="IPR041347">
    <property type="entry name" value="MftR_C"/>
</dbReference>
<dbReference type="PANTHER" id="PTHR30055:SF238">
    <property type="entry name" value="MYCOFACTOCIN BIOSYNTHESIS TRANSCRIPTIONAL REGULATOR MFTR-RELATED"/>
    <property type="match status" value="1"/>
</dbReference>
<evidence type="ECO:0000313" key="7">
    <source>
        <dbReference type="Proteomes" id="UP001620295"/>
    </source>
</evidence>
<dbReference type="InterPro" id="IPR009057">
    <property type="entry name" value="Homeodomain-like_sf"/>
</dbReference>
<proteinExistence type="predicted"/>
<dbReference type="PANTHER" id="PTHR30055">
    <property type="entry name" value="HTH-TYPE TRANSCRIPTIONAL REGULATOR RUTR"/>
    <property type="match status" value="1"/>
</dbReference>
<dbReference type="Gene3D" id="1.10.357.10">
    <property type="entry name" value="Tetracycline Repressor, domain 2"/>
    <property type="match status" value="1"/>
</dbReference>
<dbReference type="PRINTS" id="PR00455">
    <property type="entry name" value="HTHTETR"/>
</dbReference>
<name>A0ABW8LKJ8_9ACTN</name>
<reference evidence="6 7" key="1">
    <citation type="submission" date="2024-11" db="EMBL/GenBank/DDBJ databases">
        <title>The Natural Products Discovery Center: Release of the First 8490 Sequenced Strains for Exploring Actinobacteria Biosynthetic Diversity.</title>
        <authorList>
            <person name="Kalkreuter E."/>
            <person name="Kautsar S.A."/>
            <person name="Yang D."/>
            <person name="Bader C.D."/>
            <person name="Teijaro C.N."/>
            <person name="Fluegel L."/>
            <person name="Davis C.M."/>
            <person name="Simpson J.R."/>
            <person name="Lauterbach L."/>
            <person name="Steele A.D."/>
            <person name="Gui C."/>
            <person name="Meng S."/>
            <person name="Li G."/>
            <person name="Viehrig K."/>
            <person name="Ye F."/>
            <person name="Su P."/>
            <person name="Kiefer A.F."/>
            <person name="Nichols A."/>
            <person name="Cepeda A.J."/>
            <person name="Yan W."/>
            <person name="Fan B."/>
            <person name="Jiang Y."/>
            <person name="Adhikari A."/>
            <person name="Zheng C.-J."/>
            <person name="Schuster L."/>
            <person name="Cowan T.M."/>
            <person name="Smanski M.J."/>
            <person name="Chevrette M.G."/>
            <person name="De Carvalho L.P.S."/>
            <person name="Shen B."/>
        </authorList>
    </citation>
    <scope>NUCLEOTIDE SEQUENCE [LARGE SCALE GENOMIC DNA]</scope>
    <source>
        <strain evidence="6 7">NPDC020863</strain>
    </source>
</reference>
<gene>
    <name evidence="6" type="ORF">ACI2L5_16065</name>
</gene>
<comment type="caution">
    <text evidence="6">The sequence shown here is derived from an EMBL/GenBank/DDBJ whole genome shotgun (WGS) entry which is preliminary data.</text>
</comment>
<keyword evidence="3" id="KW-0804">Transcription</keyword>
<dbReference type="SUPFAM" id="SSF46689">
    <property type="entry name" value="Homeodomain-like"/>
    <property type="match status" value="1"/>
</dbReference>
<evidence type="ECO:0000256" key="2">
    <source>
        <dbReference type="ARBA" id="ARBA00023125"/>
    </source>
</evidence>
<evidence type="ECO:0000256" key="4">
    <source>
        <dbReference type="PROSITE-ProRule" id="PRU00335"/>
    </source>
</evidence>
<evidence type="ECO:0000313" key="6">
    <source>
        <dbReference type="EMBL" id="MFK4266438.1"/>
    </source>
</evidence>
<dbReference type="Proteomes" id="UP001620295">
    <property type="component" value="Unassembled WGS sequence"/>
</dbReference>
<dbReference type="RefSeq" id="WP_358707242.1">
    <property type="nucleotide sequence ID" value="NZ_JBFACG010000038.1"/>
</dbReference>
<feature type="DNA-binding region" description="H-T-H motif" evidence="4">
    <location>
        <begin position="29"/>
        <end position="48"/>
    </location>
</feature>
<dbReference type="Pfam" id="PF17754">
    <property type="entry name" value="TetR_C_14"/>
    <property type="match status" value="1"/>
</dbReference>
<dbReference type="PROSITE" id="PS01081">
    <property type="entry name" value="HTH_TETR_1"/>
    <property type="match status" value="1"/>
</dbReference>
<dbReference type="Pfam" id="PF00440">
    <property type="entry name" value="TetR_N"/>
    <property type="match status" value="1"/>
</dbReference>
<dbReference type="InterPro" id="IPR050109">
    <property type="entry name" value="HTH-type_TetR-like_transc_reg"/>
</dbReference>
<protein>
    <submittedName>
        <fullName evidence="6">TetR family transcriptional regulator</fullName>
    </submittedName>
</protein>
<dbReference type="EMBL" id="JBJDQH010000005">
    <property type="protein sequence ID" value="MFK4266438.1"/>
    <property type="molecule type" value="Genomic_DNA"/>
</dbReference>
<accession>A0ABW8LKJ8</accession>
<sequence length="192" mass="20895">MGRWEPNARGRLEQAALELYSDRGFEQTTVAEIAKRAGLTERTFFRHFADKREVLFAGGGALQELFVGTVEDLPDSVVPIDAVAAALEAVSAGFEGRHAYARERQAVIAANAELRERELIKLESWSTALADALRRRGVGDPAASLIAEAGIAVFKVAFVRWIEEPDPRDLVQLTRESLDELKAATAGKCGSA</sequence>
<keyword evidence="7" id="KW-1185">Reference proteome</keyword>
<keyword evidence="2 4" id="KW-0238">DNA-binding</keyword>
<evidence type="ECO:0000259" key="5">
    <source>
        <dbReference type="PROSITE" id="PS50977"/>
    </source>
</evidence>
<evidence type="ECO:0000256" key="3">
    <source>
        <dbReference type="ARBA" id="ARBA00023163"/>
    </source>
</evidence>
<dbReference type="InterPro" id="IPR001647">
    <property type="entry name" value="HTH_TetR"/>
</dbReference>
<dbReference type="InterPro" id="IPR023772">
    <property type="entry name" value="DNA-bd_HTH_TetR-type_CS"/>
</dbReference>